<gene>
    <name evidence="14" type="ORF">D9613_000647</name>
</gene>
<dbReference type="GO" id="GO:0005744">
    <property type="term" value="C:TIM23 mitochondrial import inner membrane translocase complex"/>
    <property type="evidence" value="ECO:0007669"/>
    <property type="project" value="InterPro"/>
</dbReference>
<dbReference type="InterPro" id="IPR005341">
    <property type="entry name" value="Tim16"/>
</dbReference>
<dbReference type="GO" id="GO:0030150">
    <property type="term" value="P:protein import into mitochondrial matrix"/>
    <property type="evidence" value="ECO:0007669"/>
    <property type="project" value="InterPro"/>
</dbReference>
<feature type="compositionally biased region" description="Pro residues" evidence="13">
    <location>
        <begin position="206"/>
        <end position="216"/>
    </location>
</feature>
<evidence type="ECO:0000313" key="15">
    <source>
        <dbReference type="Proteomes" id="UP000521872"/>
    </source>
</evidence>
<evidence type="ECO:0000256" key="12">
    <source>
        <dbReference type="ARBA" id="ARBA00031407"/>
    </source>
</evidence>
<dbReference type="PANTHER" id="PTHR12388">
    <property type="entry name" value="MITOCHONDRIA ASSOCIATED GRANULOCYTE MACROPHAGE CSF SIGNALING MOLECULE"/>
    <property type="match status" value="1"/>
</dbReference>
<sequence length="216" mass="23415">MLRGDIGGGILSFDGHGQNQGEIISKSRELPIFRKENSYQYACSCSVSSVLMSSPKAIVQIFLTGTRILGKAFLEAGRQAAKNAKHSPQAAMGNDAAGVGHATSGSPTDQLTRQHRMTLDEAQLILNVKRNDSLEQVLKNYEHLFKANSPPPPPEKPVSSKQLLPTHSFYLQSKVFRARERIEAELKLGQAAEETPAASKVESTTTPPPSEAPHNS</sequence>
<evidence type="ECO:0000256" key="4">
    <source>
        <dbReference type="ARBA" id="ARBA00020721"/>
    </source>
</evidence>
<dbReference type="Proteomes" id="UP000521872">
    <property type="component" value="Unassembled WGS sequence"/>
</dbReference>
<evidence type="ECO:0000256" key="6">
    <source>
        <dbReference type="ARBA" id="ARBA00022792"/>
    </source>
</evidence>
<protein>
    <recommendedName>
        <fullName evidence="4">Mitochondrial import inner membrane translocase subunit TIM16</fullName>
    </recommendedName>
    <alternativeName>
        <fullName evidence="3">Mitochondrial import inner membrane translocase subunit tim16</fullName>
    </alternativeName>
    <alternativeName>
        <fullName evidence="11 12">Presequence translocated-associated motor subunit PAM16</fullName>
    </alternativeName>
</protein>
<evidence type="ECO:0000256" key="3">
    <source>
        <dbReference type="ARBA" id="ARBA00013571"/>
    </source>
</evidence>
<evidence type="ECO:0000256" key="13">
    <source>
        <dbReference type="SAM" id="MobiDB-lite"/>
    </source>
</evidence>
<keyword evidence="15" id="KW-1185">Reference proteome</keyword>
<evidence type="ECO:0000256" key="7">
    <source>
        <dbReference type="ARBA" id="ARBA00022927"/>
    </source>
</evidence>
<comment type="similarity">
    <text evidence="2">Belongs to the TIM16/PAM16 family.</text>
</comment>
<keyword evidence="6" id="KW-0999">Mitochondrion inner membrane</keyword>
<evidence type="ECO:0000313" key="14">
    <source>
        <dbReference type="EMBL" id="KAF4620596.1"/>
    </source>
</evidence>
<evidence type="ECO:0000256" key="2">
    <source>
        <dbReference type="ARBA" id="ARBA00008817"/>
    </source>
</evidence>
<reference evidence="14 15" key="1">
    <citation type="submission" date="2019-12" db="EMBL/GenBank/DDBJ databases">
        <authorList>
            <person name="Floudas D."/>
            <person name="Bentzer J."/>
            <person name="Ahren D."/>
            <person name="Johansson T."/>
            <person name="Persson P."/>
            <person name="Tunlid A."/>
        </authorList>
    </citation>
    <scope>NUCLEOTIDE SEQUENCE [LARGE SCALE GENOMIC DNA]</scope>
    <source>
        <strain evidence="14 15">CBS 102.39</strain>
    </source>
</reference>
<evidence type="ECO:0000256" key="10">
    <source>
        <dbReference type="ARBA" id="ARBA00023136"/>
    </source>
</evidence>
<feature type="region of interest" description="Disordered" evidence="13">
    <location>
        <begin position="84"/>
        <end position="110"/>
    </location>
</feature>
<proteinExistence type="inferred from homology"/>
<keyword evidence="5" id="KW-0813">Transport</keyword>
<comment type="caution">
    <text evidence="14">The sequence shown here is derived from an EMBL/GenBank/DDBJ whole genome shotgun (WGS) entry which is preliminary data.</text>
</comment>
<evidence type="ECO:0000256" key="5">
    <source>
        <dbReference type="ARBA" id="ARBA00022448"/>
    </source>
</evidence>
<evidence type="ECO:0000256" key="8">
    <source>
        <dbReference type="ARBA" id="ARBA00023010"/>
    </source>
</evidence>
<dbReference type="Gene3D" id="1.10.287.110">
    <property type="entry name" value="DnaJ domain"/>
    <property type="match status" value="1"/>
</dbReference>
<keyword evidence="8" id="KW-0811">Translocation</keyword>
<keyword evidence="9" id="KW-0496">Mitochondrion</keyword>
<evidence type="ECO:0000256" key="11">
    <source>
        <dbReference type="ARBA" id="ARBA00030422"/>
    </source>
</evidence>
<evidence type="ECO:0000256" key="9">
    <source>
        <dbReference type="ARBA" id="ARBA00023128"/>
    </source>
</evidence>
<name>A0A8H4R0L9_9AGAR</name>
<keyword evidence="7" id="KW-0653">Protein transport</keyword>
<dbReference type="InterPro" id="IPR036869">
    <property type="entry name" value="J_dom_sf"/>
</dbReference>
<evidence type="ECO:0000256" key="1">
    <source>
        <dbReference type="ARBA" id="ARBA00004637"/>
    </source>
</evidence>
<dbReference type="PANTHER" id="PTHR12388:SF0">
    <property type="entry name" value="MITOCHONDRIAL IMPORT INNER MEMBRANE TRANSLOCASE SUBUNIT TIM16"/>
    <property type="match status" value="1"/>
</dbReference>
<dbReference type="AlphaFoldDB" id="A0A8H4R0L9"/>
<organism evidence="14 15">
    <name type="scientific">Agrocybe pediades</name>
    <dbReference type="NCBI Taxonomy" id="84607"/>
    <lineage>
        <taxon>Eukaryota</taxon>
        <taxon>Fungi</taxon>
        <taxon>Dikarya</taxon>
        <taxon>Basidiomycota</taxon>
        <taxon>Agaricomycotina</taxon>
        <taxon>Agaricomycetes</taxon>
        <taxon>Agaricomycetidae</taxon>
        <taxon>Agaricales</taxon>
        <taxon>Agaricineae</taxon>
        <taxon>Strophariaceae</taxon>
        <taxon>Agrocybe</taxon>
    </lineage>
</organism>
<comment type="subcellular location">
    <subcellularLocation>
        <location evidence="1">Mitochondrion inner membrane</location>
        <topology evidence="1">Peripheral membrane protein</topology>
    </subcellularLocation>
</comment>
<dbReference type="Pfam" id="PF03656">
    <property type="entry name" value="Pam16"/>
    <property type="match status" value="1"/>
</dbReference>
<keyword evidence="10" id="KW-0472">Membrane</keyword>
<dbReference type="EMBL" id="JAACJL010000015">
    <property type="protein sequence ID" value="KAF4620596.1"/>
    <property type="molecule type" value="Genomic_DNA"/>
</dbReference>
<feature type="region of interest" description="Disordered" evidence="13">
    <location>
        <begin position="187"/>
        <end position="216"/>
    </location>
</feature>
<accession>A0A8H4R0L9</accession>